<dbReference type="Pfam" id="PF00196">
    <property type="entry name" value="GerE"/>
    <property type="match status" value="1"/>
</dbReference>
<feature type="domain" description="HTH luxR-type" evidence="5">
    <location>
        <begin position="852"/>
        <end position="917"/>
    </location>
</feature>
<keyword evidence="2" id="KW-0238">DNA-binding</keyword>
<evidence type="ECO:0000313" key="7">
    <source>
        <dbReference type="Proteomes" id="UP001500752"/>
    </source>
</evidence>
<dbReference type="Gene3D" id="1.10.10.10">
    <property type="entry name" value="Winged helix-like DNA-binding domain superfamily/Winged helix DNA-binding domain"/>
    <property type="match status" value="1"/>
</dbReference>
<dbReference type="InterPro" id="IPR036388">
    <property type="entry name" value="WH-like_DNA-bd_sf"/>
</dbReference>
<keyword evidence="3" id="KW-0804">Transcription</keyword>
<accession>A0ABP7CQM1</accession>
<dbReference type="PANTHER" id="PTHR43214">
    <property type="entry name" value="TWO-COMPONENT RESPONSE REGULATOR"/>
    <property type="match status" value="1"/>
</dbReference>
<dbReference type="InterPro" id="IPR000792">
    <property type="entry name" value="Tscrpt_reg_LuxR_C"/>
</dbReference>
<gene>
    <name evidence="6" type="ORF">GCM10023081_32840</name>
</gene>
<dbReference type="Proteomes" id="UP001500752">
    <property type="component" value="Unassembled WGS sequence"/>
</dbReference>
<evidence type="ECO:0000259" key="5">
    <source>
        <dbReference type="PROSITE" id="PS50043"/>
    </source>
</evidence>
<organism evidence="6 7">
    <name type="scientific">Arthrobacter ginkgonis</name>
    <dbReference type="NCBI Taxonomy" id="1630594"/>
    <lineage>
        <taxon>Bacteria</taxon>
        <taxon>Bacillati</taxon>
        <taxon>Actinomycetota</taxon>
        <taxon>Actinomycetes</taxon>
        <taxon>Micrococcales</taxon>
        <taxon>Micrococcaceae</taxon>
        <taxon>Arthrobacter</taxon>
    </lineage>
</organism>
<keyword evidence="7" id="KW-1185">Reference proteome</keyword>
<comment type="caution">
    <text evidence="6">The sequence shown here is derived from an EMBL/GenBank/DDBJ whole genome shotgun (WGS) entry which is preliminary data.</text>
</comment>
<dbReference type="InterPro" id="IPR039420">
    <property type="entry name" value="WalR-like"/>
</dbReference>
<reference evidence="7" key="1">
    <citation type="journal article" date="2019" name="Int. J. Syst. Evol. Microbiol.">
        <title>The Global Catalogue of Microorganisms (GCM) 10K type strain sequencing project: providing services to taxonomists for standard genome sequencing and annotation.</title>
        <authorList>
            <consortium name="The Broad Institute Genomics Platform"/>
            <consortium name="The Broad Institute Genome Sequencing Center for Infectious Disease"/>
            <person name="Wu L."/>
            <person name="Ma J."/>
        </authorList>
    </citation>
    <scope>NUCLEOTIDE SEQUENCE [LARGE SCALE GENOMIC DNA]</scope>
    <source>
        <strain evidence="7">JCM 30742</strain>
    </source>
</reference>
<evidence type="ECO:0000256" key="3">
    <source>
        <dbReference type="ARBA" id="ARBA00023163"/>
    </source>
</evidence>
<evidence type="ECO:0000313" key="6">
    <source>
        <dbReference type="EMBL" id="GAA3692893.1"/>
    </source>
</evidence>
<feature type="region of interest" description="Disordered" evidence="4">
    <location>
        <begin position="800"/>
        <end position="858"/>
    </location>
</feature>
<sequence>MREGTGAVVEGDLGTGQDDLAHHALQGLRGTAHVVLIDAAGEDRVPAAAPLGSFADLTHLVGAVAPEDLGDGPAAVNAVRHLLARQSGGLPVVAYVPDCGRLGPDAVSLLANLALAGVLSLLAVCRGHEADAPNRLCRVAHLERFRPHPLTPEGVAAEVAARCGADASPEAVAALWEASAGNRRWLAAITEDWLELGHLVDSSGTWVLSPGPGPVGDRARREWRDILDSLRPGPRTVISLVALAGSIPLHALLRLADPADVDRAHESGLLDPGPAPVRTARLRGTLSARTVASLIPPGRSRELLGLLQEQLGPDAGIPPRELVDWKHAAGTVPEPVEALAAARELLEDGQPRTALAYLELARDLSGTPAFATVEALVLTACGRAGEAWEIAAAAWGPAPPQGPGGPAGGLAEWAELGLAGARTQALRGIHGEGPETGEPAAVLLARVRDRLGKAVDAKPGAGELGLGERSTAERRRLRELAAEAELLQLELAVGTGQHADVGALSHDRPDFPPEARLLWQALAVEAEVMCGRVHDGLELGRELMLQPRFTFGRSVSRDSARRHLVHACAVSGDWAEGADPAAPLRWAGMVPPAGGAPGGRAAGPADILRACIAGRNDGLEREIHQLRVDDPCGMLPLVLAGSAQALAAQGHQAGARKRLRELADLAEQPAAWLVRRGTELLAACAEALLGATEQAARRLLDRAAEDRRAGRTSLELLVLAAVVQMGRVEAVPLLADAARRADGRFAAACRDLTAALVHPGGQRASLDGPGLLVAARTLQAMGHEALAAYAYRQAAAAGIPRSETEDRGHSALAPERLPAGGAGRGPSAVHPAALRPGPVAGAGGRPRSGGRSVDPFAGLTGRQKDIAQLVAAGSSNREIADALGLSVRTVESHLYQIYARLGVSRRGELATPGPTGR</sequence>
<dbReference type="SMART" id="SM00421">
    <property type="entry name" value="HTH_LUXR"/>
    <property type="match status" value="1"/>
</dbReference>
<dbReference type="PROSITE" id="PS50043">
    <property type="entry name" value="HTH_LUXR_2"/>
    <property type="match status" value="1"/>
</dbReference>
<keyword evidence="1" id="KW-0805">Transcription regulation</keyword>
<evidence type="ECO:0000256" key="1">
    <source>
        <dbReference type="ARBA" id="ARBA00023015"/>
    </source>
</evidence>
<dbReference type="PRINTS" id="PR00038">
    <property type="entry name" value="HTHLUXR"/>
</dbReference>
<evidence type="ECO:0000256" key="4">
    <source>
        <dbReference type="SAM" id="MobiDB-lite"/>
    </source>
</evidence>
<evidence type="ECO:0000256" key="2">
    <source>
        <dbReference type="ARBA" id="ARBA00023125"/>
    </source>
</evidence>
<dbReference type="SUPFAM" id="SSF46894">
    <property type="entry name" value="C-terminal effector domain of the bipartite response regulators"/>
    <property type="match status" value="1"/>
</dbReference>
<name>A0ABP7CQM1_9MICC</name>
<dbReference type="EMBL" id="BAABEO010000023">
    <property type="protein sequence ID" value="GAA3692893.1"/>
    <property type="molecule type" value="Genomic_DNA"/>
</dbReference>
<proteinExistence type="predicted"/>
<dbReference type="CDD" id="cd06170">
    <property type="entry name" value="LuxR_C_like"/>
    <property type="match status" value="1"/>
</dbReference>
<protein>
    <recommendedName>
        <fullName evidence="5">HTH luxR-type domain-containing protein</fullName>
    </recommendedName>
</protein>
<dbReference type="PANTHER" id="PTHR43214:SF41">
    <property type="entry name" value="NITRATE_NITRITE RESPONSE REGULATOR PROTEIN NARP"/>
    <property type="match status" value="1"/>
</dbReference>
<dbReference type="InterPro" id="IPR016032">
    <property type="entry name" value="Sig_transdc_resp-reg_C-effctor"/>
</dbReference>